<dbReference type="InterPro" id="IPR005215">
    <property type="entry name" value="Trig_fac"/>
</dbReference>
<comment type="catalytic activity">
    <reaction evidence="1 10 11">
        <text>[protein]-peptidylproline (omega=180) = [protein]-peptidylproline (omega=0)</text>
        <dbReference type="Rhea" id="RHEA:16237"/>
        <dbReference type="Rhea" id="RHEA-COMP:10747"/>
        <dbReference type="Rhea" id="RHEA-COMP:10748"/>
        <dbReference type="ChEBI" id="CHEBI:83833"/>
        <dbReference type="ChEBI" id="CHEBI:83834"/>
        <dbReference type="EC" id="5.2.1.8"/>
    </reaction>
</comment>
<proteinExistence type="inferred from homology"/>
<dbReference type="Gene3D" id="3.10.50.40">
    <property type="match status" value="1"/>
</dbReference>
<keyword evidence="8 10" id="KW-0413">Isomerase</keyword>
<comment type="caution">
    <text evidence="14">The sequence shown here is derived from an EMBL/GenBank/DDBJ whole genome shotgun (WGS) entry which is preliminary data.</text>
</comment>
<evidence type="ECO:0000256" key="8">
    <source>
        <dbReference type="ARBA" id="ARBA00023235"/>
    </source>
</evidence>
<evidence type="ECO:0000256" key="11">
    <source>
        <dbReference type="PROSITE-ProRule" id="PRU00277"/>
    </source>
</evidence>
<comment type="function">
    <text evidence="10">Involved in protein export. Acts as a chaperone by maintaining the newly synthesized protein in an open conformation. Functions as a peptidyl-prolyl cis-trans isomerase.</text>
</comment>
<accession>A0ABM8Q518</accession>
<dbReference type="GO" id="GO:0003755">
    <property type="term" value="F:peptidyl-prolyl cis-trans isomerase activity"/>
    <property type="evidence" value="ECO:0007669"/>
    <property type="project" value="UniProtKB-EC"/>
</dbReference>
<dbReference type="PIRSF" id="PIRSF003095">
    <property type="entry name" value="Trigger_factor"/>
    <property type="match status" value="1"/>
</dbReference>
<feature type="domain" description="PPIase FKBP-type" evidence="13">
    <location>
        <begin position="165"/>
        <end position="245"/>
    </location>
</feature>
<sequence length="446" mass="50929">MQITTKAIDSVNSEVVAKVSAQELKVALEKLAKQASKNMKIDGFRKGHVPAAVVMKRYGAELEKDAEQEIFKDILTSALKELNKTNADVIGEPTVDKFERNDNGADVTMTISFKPVVDITGYEAIIPDFSTPRVLKKDIDEKKNEILKMMAPLETVEKKRALKNGDFAKFDFEGFVDGVAFDGGKAEGYVLEIGSGQFIPGFEDGMIGLKPGEEKDIEVTFPAEYGAPNLAGKPAIFKVKLHEIQERKIPETIDENTLKAIMLNEEKPTEELLEERIKEQIRSEKMATLINEDLKPKFAEAVVEKFKFDTPKNIVEQEIDMQFRNAWAGFSEDEMKKFREDRDELMKKREEFRKDAENSVRLTFIIDELARVRDVKVNDQEVIQAIYFEAYRSGRDPKQHLDMYRQQGMLPAIKMSMIEEKLFNEMFNKEEKKSNKKAEKADEKAE</sequence>
<reference evidence="14 15" key="1">
    <citation type="submission" date="2020-11" db="EMBL/GenBank/DDBJ databases">
        <authorList>
            <person name="Peeters C."/>
        </authorList>
    </citation>
    <scope>NUCLEOTIDE SEQUENCE [LARGE SCALE GENOMIC DNA]</scope>
    <source>
        <strain evidence="14 15">LMG 8286</strain>
    </source>
</reference>
<dbReference type="InterPro" id="IPR027304">
    <property type="entry name" value="Trigger_fact/SurA_dom_sf"/>
</dbReference>
<keyword evidence="5 10" id="KW-0963">Cytoplasm</keyword>
<dbReference type="HAMAP" id="MF_00303">
    <property type="entry name" value="Trigger_factor_Tig"/>
    <property type="match status" value="1"/>
</dbReference>
<dbReference type="SUPFAM" id="SSF54534">
    <property type="entry name" value="FKBP-like"/>
    <property type="match status" value="1"/>
</dbReference>
<evidence type="ECO:0000256" key="9">
    <source>
        <dbReference type="ARBA" id="ARBA00029986"/>
    </source>
</evidence>
<dbReference type="EC" id="5.2.1.8" evidence="3 10"/>
<dbReference type="Pfam" id="PF05697">
    <property type="entry name" value="Trigger_N"/>
    <property type="match status" value="1"/>
</dbReference>
<dbReference type="EMBL" id="CAJHOE010000002">
    <property type="protein sequence ID" value="CAD7287954.1"/>
    <property type="molecule type" value="Genomic_DNA"/>
</dbReference>
<gene>
    <name evidence="10 14" type="primary">tig</name>
    <name evidence="14" type="ORF">LMG8286_01030</name>
</gene>
<dbReference type="Pfam" id="PF05698">
    <property type="entry name" value="Trigger_C"/>
    <property type="match status" value="1"/>
</dbReference>
<evidence type="ECO:0000256" key="2">
    <source>
        <dbReference type="ARBA" id="ARBA00005464"/>
    </source>
</evidence>
<evidence type="ECO:0000256" key="12">
    <source>
        <dbReference type="RuleBase" id="RU003914"/>
    </source>
</evidence>
<comment type="domain">
    <text evidence="10">Consists of 3 domains; the N-terminus binds the ribosome, the middle domain has PPIase activity, while the C-terminus has intrinsic chaperone activity on its own.</text>
</comment>
<dbReference type="InterPro" id="IPR046357">
    <property type="entry name" value="PPIase_dom_sf"/>
</dbReference>
<dbReference type="Pfam" id="PF00254">
    <property type="entry name" value="FKBP_C"/>
    <property type="match status" value="1"/>
</dbReference>
<protein>
    <recommendedName>
        <fullName evidence="4 10">Trigger factor</fullName>
        <shortName evidence="10">TF</shortName>
        <ecNumber evidence="3 10">5.2.1.8</ecNumber>
    </recommendedName>
    <alternativeName>
        <fullName evidence="9 10">PPIase</fullName>
    </alternativeName>
</protein>
<dbReference type="InterPro" id="IPR036611">
    <property type="entry name" value="Trigger_fac_ribosome-bd_sf"/>
</dbReference>
<dbReference type="Gene3D" id="3.30.70.1050">
    <property type="entry name" value="Trigger factor ribosome-binding domain"/>
    <property type="match status" value="1"/>
</dbReference>
<keyword evidence="10 12" id="KW-0132">Cell division</keyword>
<evidence type="ECO:0000256" key="1">
    <source>
        <dbReference type="ARBA" id="ARBA00000971"/>
    </source>
</evidence>
<evidence type="ECO:0000256" key="4">
    <source>
        <dbReference type="ARBA" id="ARBA00016902"/>
    </source>
</evidence>
<dbReference type="PANTHER" id="PTHR30560">
    <property type="entry name" value="TRIGGER FACTOR CHAPERONE AND PEPTIDYL-PROLYL CIS/TRANS ISOMERASE"/>
    <property type="match status" value="1"/>
</dbReference>
<dbReference type="InterPro" id="IPR008880">
    <property type="entry name" value="Trigger_fac_C"/>
</dbReference>
<dbReference type="SUPFAM" id="SSF109998">
    <property type="entry name" value="Triger factor/SurA peptide-binding domain-like"/>
    <property type="match status" value="1"/>
</dbReference>
<keyword evidence="6 10" id="KW-0697">Rotamase</keyword>
<dbReference type="SUPFAM" id="SSF102735">
    <property type="entry name" value="Trigger factor ribosome-binding domain"/>
    <property type="match status" value="1"/>
</dbReference>
<keyword evidence="10 12" id="KW-0131">Cell cycle</keyword>
<name>A0ABM8Q518_9BACT</name>
<comment type="subcellular location">
    <subcellularLocation>
        <location evidence="10">Cytoplasm</location>
    </subcellularLocation>
    <text evidence="10">About half TF is bound to the ribosome near the polypeptide exit tunnel while the other half is free in the cytoplasm.</text>
</comment>
<evidence type="ECO:0000256" key="7">
    <source>
        <dbReference type="ARBA" id="ARBA00023186"/>
    </source>
</evidence>
<dbReference type="InterPro" id="IPR001179">
    <property type="entry name" value="PPIase_FKBP_dom"/>
</dbReference>
<organism evidence="14 15">
    <name type="scientific">Campylobacter suis</name>
    <dbReference type="NCBI Taxonomy" id="2790657"/>
    <lineage>
        <taxon>Bacteria</taxon>
        <taxon>Pseudomonadati</taxon>
        <taxon>Campylobacterota</taxon>
        <taxon>Epsilonproteobacteria</taxon>
        <taxon>Campylobacterales</taxon>
        <taxon>Campylobacteraceae</taxon>
        <taxon>Campylobacter</taxon>
    </lineage>
</organism>
<comment type="similarity">
    <text evidence="2 10 12">Belongs to the FKBP-type PPIase family. Tig subfamily.</text>
</comment>
<evidence type="ECO:0000313" key="15">
    <source>
        <dbReference type="Proteomes" id="UP000789359"/>
    </source>
</evidence>
<dbReference type="InterPro" id="IPR008881">
    <property type="entry name" value="Trigger_fac_ribosome-bd_bac"/>
</dbReference>
<evidence type="ECO:0000259" key="13">
    <source>
        <dbReference type="PROSITE" id="PS50059"/>
    </source>
</evidence>
<dbReference type="NCBIfam" id="TIGR00115">
    <property type="entry name" value="tig"/>
    <property type="match status" value="1"/>
</dbReference>
<evidence type="ECO:0000256" key="5">
    <source>
        <dbReference type="ARBA" id="ARBA00022490"/>
    </source>
</evidence>
<evidence type="ECO:0000313" key="14">
    <source>
        <dbReference type="EMBL" id="CAD7287954.1"/>
    </source>
</evidence>
<dbReference type="Gene3D" id="1.10.3120.10">
    <property type="entry name" value="Trigger factor, C-terminal domain"/>
    <property type="match status" value="1"/>
</dbReference>
<evidence type="ECO:0000256" key="6">
    <source>
        <dbReference type="ARBA" id="ARBA00023110"/>
    </source>
</evidence>
<evidence type="ECO:0000256" key="10">
    <source>
        <dbReference type="HAMAP-Rule" id="MF_00303"/>
    </source>
</evidence>
<dbReference type="PROSITE" id="PS50059">
    <property type="entry name" value="FKBP_PPIASE"/>
    <property type="match status" value="1"/>
</dbReference>
<dbReference type="PANTHER" id="PTHR30560:SF3">
    <property type="entry name" value="TRIGGER FACTOR-LIKE PROTEIN TIG, CHLOROPLASTIC"/>
    <property type="match status" value="1"/>
</dbReference>
<keyword evidence="7 10" id="KW-0143">Chaperone</keyword>
<dbReference type="RefSeq" id="WP_230056800.1">
    <property type="nucleotide sequence ID" value="NZ_CAJHOE010000002.1"/>
</dbReference>
<dbReference type="Proteomes" id="UP000789359">
    <property type="component" value="Unassembled WGS sequence"/>
</dbReference>
<evidence type="ECO:0000256" key="3">
    <source>
        <dbReference type="ARBA" id="ARBA00013194"/>
    </source>
</evidence>
<keyword evidence="15" id="KW-1185">Reference proteome</keyword>
<dbReference type="InterPro" id="IPR037041">
    <property type="entry name" value="Trigger_fac_C_sf"/>
</dbReference>